<feature type="region of interest" description="Disordered" evidence="5">
    <location>
        <begin position="115"/>
        <end position="134"/>
    </location>
</feature>
<keyword evidence="2 4" id="KW-0862">Zinc</keyword>
<evidence type="ECO:0000313" key="7">
    <source>
        <dbReference type="EMBL" id="JAC39757.1"/>
    </source>
</evidence>
<feature type="region of interest" description="Disordered" evidence="5">
    <location>
        <begin position="1"/>
        <end position="31"/>
    </location>
</feature>
<dbReference type="PROSITE" id="PS00478">
    <property type="entry name" value="LIM_DOMAIN_1"/>
    <property type="match status" value="1"/>
</dbReference>
<dbReference type="PANTHER" id="PTHR24206">
    <property type="entry name" value="OS06G0237300 PROTEIN"/>
    <property type="match status" value="1"/>
</dbReference>
<dbReference type="Pfam" id="PF00412">
    <property type="entry name" value="LIM"/>
    <property type="match status" value="1"/>
</dbReference>
<evidence type="ECO:0000259" key="6">
    <source>
        <dbReference type="PROSITE" id="PS50023"/>
    </source>
</evidence>
<feature type="compositionally biased region" description="Basic residues" evidence="5">
    <location>
        <begin position="115"/>
        <end position="126"/>
    </location>
</feature>
<feature type="region of interest" description="Disordered" evidence="5">
    <location>
        <begin position="647"/>
        <end position="694"/>
    </location>
</feature>
<reference evidence="7" key="1">
    <citation type="journal article" date="2014" name="BMC Genomics">
        <title>Characterizing the developmental transcriptome of the oriental fruit fly, Bactrocera dorsalis (Diptera: Tephritidae) through comparative genomic analysis with Drosophila melanogaster utilizing modENCODE datasets.</title>
        <authorList>
            <person name="Geib S.M."/>
            <person name="Calla B."/>
            <person name="Hall B."/>
            <person name="Hou S."/>
            <person name="Manoukis N.C."/>
        </authorList>
    </citation>
    <scope>NUCLEOTIDE SEQUENCE</scope>
    <source>
        <strain evidence="7">Punador</strain>
    </source>
</reference>
<dbReference type="SUPFAM" id="SSF57716">
    <property type="entry name" value="Glucocorticoid receptor-like (DNA-binding domain)"/>
    <property type="match status" value="2"/>
</dbReference>
<keyword evidence="1 4" id="KW-0479">Metal-binding</keyword>
<evidence type="ECO:0000256" key="5">
    <source>
        <dbReference type="SAM" id="MobiDB-lite"/>
    </source>
</evidence>
<feature type="compositionally biased region" description="Acidic residues" evidence="5">
    <location>
        <begin position="671"/>
        <end position="694"/>
    </location>
</feature>
<evidence type="ECO:0000256" key="4">
    <source>
        <dbReference type="PROSITE-ProRule" id="PRU00125"/>
    </source>
</evidence>
<name>A0A034VCD3_BACDO</name>
<dbReference type="PROSITE" id="PS50023">
    <property type="entry name" value="LIM_DOMAIN_2"/>
    <property type="match status" value="1"/>
</dbReference>
<evidence type="ECO:0000256" key="2">
    <source>
        <dbReference type="ARBA" id="ARBA00022833"/>
    </source>
</evidence>
<organism evidence="7">
    <name type="scientific">Bactrocera dorsalis</name>
    <name type="common">Oriental fruit fly</name>
    <name type="synonym">Dacus dorsalis</name>
    <dbReference type="NCBI Taxonomy" id="27457"/>
    <lineage>
        <taxon>Eukaryota</taxon>
        <taxon>Metazoa</taxon>
        <taxon>Ecdysozoa</taxon>
        <taxon>Arthropoda</taxon>
        <taxon>Hexapoda</taxon>
        <taxon>Insecta</taxon>
        <taxon>Pterygota</taxon>
        <taxon>Neoptera</taxon>
        <taxon>Endopterygota</taxon>
        <taxon>Diptera</taxon>
        <taxon>Brachycera</taxon>
        <taxon>Muscomorpha</taxon>
        <taxon>Tephritoidea</taxon>
        <taxon>Tephritidae</taxon>
        <taxon>Bactrocera</taxon>
        <taxon>Bactrocera</taxon>
    </lineage>
</organism>
<dbReference type="Gene3D" id="2.10.110.10">
    <property type="entry name" value="Cysteine Rich Protein"/>
    <property type="match status" value="1"/>
</dbReference>
<evidence type="ECO:0000256" key="3">
    <source>
        <dbReference type="ARBA" id="ARBA00023038"/>
    </source>
</evidence>
<feature type="compositionally biased region" description="Basic residues" evidence="5">
    <location>
        <begin position="14"/>
        <end position="23"/>
    </location>
</feature>
<dbReference type="OrthoDB" id="25654at2759"/>
<dbReference type="SMART" id="SM00132">
    <property type="entry name" value="LIM"/>
    <property type="match status" value="1"/>
</dbReference>
<dbReference type="CDD" id="cd09445">
    <property type="entry name" value="LIM_Mical_like_2"/>
    <property type="match status" value="1"/>
</dbReference>
<accession>A0A034VCD3</accession>
<feature type="domain" description="LIM zinc-binding" evidence="6">
    <location>
        <begin position="176"/>
        <end position="236"/>
    </location>
</feature>
<feature type="compositionally biased region" description="Polar residues" evidence="5">
    <location>
        <begin position="1"/>
        <end position="11"/>
    </location>
</feature>
<dbReference type="AlphaFoldDB" id="A0A034VCD3"/>
<proteinExistence type="predicted"/>
<keyword evidence="3 4" id="KW-0440">LIM domain</keyword>
<feature type="region of interest" description="Disordered" evidence="5">
    <location>
        <begin position="524"/>
        <end position="554"/>
    </location>
</feature>
<evidence type="ECO:0000256" key="1">
    <source>
        <dbReference type="ARBA" id="ARBA00022723"/>
    </source>
</evidence>
<sequence>MSTSSTTSLAFTKTSRKVTKKSTIKSSKSQNIEEAITVDFNNSILDDVDGSCEENANTPVKVNKKKFPGVGTKSSVSSSTTTKTKISAIIKEQTEILQNEDVASVECKQEIATAKGKKKARSKKSRKGETDHENISVKSSFSKFDALQKRNLIHVRSSDAGKAQKKFSNPQCDKEINCHLCAKPVYKMEEIKAEKSIYHKNCFRCRECNRQLKVDNYQSHEGVLYCMVHFKLLFYPKCVEDSETYSPSKPELIVRENQPLELPPDVVRASDKPNLGLEELQPFNVRSKFQVFENAAQTHKEQEKYREERNPIKHTNSILSKIAKLKAHGISSDLSLKAIGDTQINSVSDYSSKSNSDVSDAEIAENINEDYDADLVRSKKRTQRERPVGLGHVMYDIKTRFEKGHMMSKEERREERKQEIQNIRSRLFMGKQARIKEMYQQAVAESEQGITASDKKLAIEHEGAARSLKERFEKGEVFKNSPDNSEDSSTYHKALQNEDVFESAISKKSRSIFMELDANVVANRKNLNSPKSPQGDKLHIYNAREQNSENENEDIVKYDEKPEDIKIETSEISSKFKFFETYRPTEQKRKEFRITPPREGVVKMPTLESEIEDSNDTDKLEEETHVLEKFHTTAMILNKFREIEQNSSCQKAGPRPLKCFTPPLDDSNSVYDDDNSTDLESQDENEDFEEVDDDEDYYSSSRNYKCSLDDEALKEAKTAARAKQLRVKFEKWEANEKERELNEGRIDIYSKEVSDNSNIESTKIIRERFENMKNSTQTTQQARPRYQINRFVVNKYKIYMY</sequence>
<dbReference type="EMBL" id="GAKP01019195">
    <property type="protein sequence ID" value="JAC39757.1"/>
    <property type="molecule type" value="Transcribed_RNA"/>
</dbReference>
<dbReference type="GO" id="GO:0046872">
    <property type="term" value="F:metal ion binding"/>
    <property type="evidence" value="ECO:0007669"/>
    <property type="project" value="UniProtKB-KW"/>
</dbReference>
<protein>
    <submittedName>
        <fullName evidence="7">Xin actin-binding repeat-containing protein 2</fullName>
    </submittedName>
</protein>
<dbReference type="InterPro" id="IPR001781">
    <property type="entry name" value="Znf_LIM"/>
</dbReference>
<gene>
    <name evidence="7" type="primary">XIRP2</name>
</gene>